<dbReference type="EMBL" id="AUYB01000079">
    <property type="protein sequence ID" value="KZN43504.1"/>
    <property type="molecule type" value="Genomic_DNA"/>
</dbReference>
<keyword evidence="2" id="KW-1185">Reference proteome</keyword>
<proteinExistence type="predicted"/>
<evidence type="ECO:0008006" key="3">
    <source>
        <dbReference type="Google" id="ProtNLM"/>
    </source>
</evidence>
<name>A0A166YTG8_9GAMM</name>
<comment type="caution">
    <text evidence="1">The sequence shown here is derived from an EMBL/GenBank/DDBJ whole genome shotgun (WGS) entry which is preliminary data.</text>
</comment>
<reference evidence="1 2" key="1">
    <citation type="submission" date="2013-07" db="EMBL/GenBank/DDBJ databases">
        <title>Comparative Genomic and Metabolomic Analysis of Twelve Strains of Pseudoalteromonas luteoviolacea.</title>
        <authorList>
            <person name="Vynne N.G."/>
            <person name="Mansson M."/>
            <person name="Gram L."/>
        </authorList>
    </citation>
    <scope>NUCLEOTIDE SEQUENCE [LARGE SCALE GENOMIC DNA]</scope>
    <source>
        <strain evidence="1 2">DSM 6061</strain>
    </source>
</reference>
<sequence>MMSWRGEKVLILTASSGLGSFAPALRLSAFLRAQGGETHLYCLEQLFCEDALNRHQVTQSRCRESFRTALLLQKVVENGGADLNQVIDPDKLATMIHLWQQIKFTRCIVFSGFWLSVLFEVQSQFVPVTTIDAIHMDAVPSSSWLHAQGVKQKLAISVRDIYLFKENRNDVFPLFPIAKPIEWEARSGRVLCHGGGWQMGNLSALSESLKCAAICSDMIVSADATISSSIHQRVFKTDPDFKPWSRADALPELKLCAAKNLIDPGPDLDFDQLAASAVAIITKPGGASLLDSFNFATPLILLPAFGEYEVHNAQTWQSLGFAVTFEQWQSSNYSLELLHTLHNNLLNQSSASPIFGVSNETRN</sequence>
<dbReference type="Proteomes" id="UP000076643">
    <property type="component" value="Unassembled WGS sequence"/>
</dbReference>
<protein>
    <recommendedName>
        <fullName evidence="3">UDP-glucuronosyltransferase</fullName>
    </recommendedName>
</protein>
<dbReference type="RefSeq" id="WP_063355782.1">
    <property type="nucleotide sequence ID" value="NZ_AQHB01000038.1"/>
</dbReference>
<dbReference type="Gene3D" id="3.40.50.2000">
    <property type="entry name" value="Glycogen Phosphorylase B"/>
    <property type="match status" value="1"/>
</dbReference>
<organism evidence="1 2">
    <name type="scientific">Pseudoalteromonas luteoviolacea DSM 6061</name>
    <dbReference type="NCBI Taxonomy" id="1365250"/>
    <lineage>
        <taxon>Bacteria</taxon>
        <taxon>Pseudomonadati</taxon>
        <taxon>Pseudomonadota</taxon>
        <taxon>Gammaproteobacteria</taxon>
        <taxon>Alteromonadales</taxon>
        <taxon>Pseudoalteromonadaceae</taxon>
        <taxon>Pseudoalteromonas</taxon>
    </lineage>
</organism>
<dbReference type="PATRIC" id="fig|1365250.3.peg.755"/>
<gene>
    <name evidence="1" type="ORF">N475_08865</name>
</gene>
<evidence type="ECO:0000313" key="2">
    <source>
        <dbReference type="Proteomes" id="UP000076643"/>
    </source>
</evidence>
<accession>A0A166YTG8</accession>
<dbReference type="AlphaFoldDB" id="A0A166YTG8"/>
<evidence type="ECO:0000313" key="1">
    <source>
        <dbReference type="EMBL" id="KZN43504.1"/>
    </source>
</evidence>